<dbReference type="AlphaFoldDB" id="A0A9D2EMF7"/>
<dbReference type="Gene3D" id="3.40.50.300">
    <property type="entry name" value="P-loop containing nucleotide triphosphate hydrolases"/>
    <property type="match status" value="1"/>
</dbReference>
<dbReference type="InterPro" id="IPR003593">
    <property type="entry name" value="AAA+_ATPase"/>
</dbReference>
<evidence type="ECO:0000259" key="5">
    <source>
        <dbReference type="PROSITE" id="PS50893"/>
    </source>
</evidence>
<sequence>MRRIKPKMCGNHCTRIEHVDVTLDNNHILEDVNFHLYCGEMLTIIGKNGAGKSTLMKALLGEIPYKGRIIFEDMRSGKRSRMKIGYVPQHLAFDKNTPTTVFDFFASCISRRPVWLMKDKKTYERVRQELSRFQAEELIDQCLGDLSGGELQRVLLSVATCPMPNLLLLDEPISGIDRNGTTLFYELLDELKGKYDISILMISHDLDFVYEYSDRVILLDKTVEAEGTPAQVYRTEAFQKTFGYAEHPLFAPSAAALSGRRTETEEG</sequence>
<dbReference type="PANTHER" id="PTHR42734">
    <property type="entry name" value="METAL TRANSPORT SYSTEM ATP-BINDING PROTEIN TM_0124-RELATED"/>
    <property type="match status" value="1"/>
</dbReference>
<evidence type="ECO:0000313" key="7">
    <source>
        <dbReference type="Proteomes" id="UP000824049"/>
    </source>
</evidence>
<evidence type="ECO:0000256" key="2">
    <source>
        <dbReference type="ARBA" id="ARBA00022448"/>
    </source>
</evidence>
<dbReference type="InterPro" id="IPR003439">
    <property type="entry name" value="ABC_transporter-like_ATP-bd"/>
</dbReference>
<reference evidence="6" key="2">
    <citation type="submission" date="2021-04" db="EMBL/GenBank/DDBJ databases">
        <authorList>
            <person name="Gilroy R."/>
        </authorList>
    </citation>
    <scope>NUCLEOTIDE SEQUENCE</scope>
    <source>
        <strain evidence="6">CHK179-28034</strain>
    </source>
</reference>
<keyword evidence="4 6" id="KW-0067">ATP-binding</keyword>
<evidence type="ECO:0000256" key="4">
    <source>
        <dbReference type="ARBA" id="ARBA00022840"/>
    </source>
</evidence>
<dbReference type="PANTHER" id="PTHR42734:SF17">
    <property type="entry name" value="METAL TRANSPORT SYSTEM ATP-BINDING PROTEIN TM_0124-RELATED"/>
    <property type="match status" value="1"/>
</dbReference>
<dbReference type="Pfam" id="PF00005">
    <property type="entry name" value="ABC_tran"/>
    <property type="match status" value="1"/>
</dbReference>
<organism evidence="6 7">
    <name type="scientific">Candidatus Anaerobutyricum stercoris</name>
    <dbReference type="NCBI Taxonomy" id="2838457"/>
    <lineage>
        <taxon>Bacteria</taxon>
        <taxon>Bacillati</taxon>
        <taxon>Bacillota</taxon>
        <taxon>Clostridia</taxon>
        <taxon>Lachnospirales</taxon>
        <taxon>Lachnospiraceae</taxon>
        <taxon>Anaerobutyricum</taxon>
    </lineage>
</organism>
<feature type="domain" description="ABC transporter" evidence="5">
    <location>
        <begin position="14"/>
        <end position="245"/>
    </location>
</feature>
<dbReference type="SMART" id="SM00382">
    <property type="entry name" value="AAA"/>
    <property type="match status" value="1"/>
</dbReference>
<proteinExistence type="inferred from homology"/>
<evidence type="ECO:0000313" key="6">
    <source>
        <dbReference type="EMBL" id="HIZ39902.1"/>
    </source>
</evidence>
<dbReference type="GO" id="GO:0005524">
    <property type="term" value="F:ATP binding"/>
    <property type="evidence" value="ECO:0007669"/>
    <property type="project" value="UniProtKB-KW"/>
</dbReference>
<accession>A0A9D2EMF7</accession>
<keyword evidence="2" id="KW-0813">Transport</keyword>
<dbReference type="InterPro" id="IPR050153">
    <property type="entry name" value="Metal_Ion_Import_ABC"/>
</dbReference>
<dbReference type="SUPFAM" id="SSF52540">
    <property type="entry name" value="P-loop containing nucleoside triphosphate hydrolases"/>
    <property type="match status" value="1"/>
</dbReference>
<dbReference type="EMBL" id="DXBR01000074">
    <property type="protein sequence ID" value="HIZ39902.1"/>
    <property type="molecule type" value="Genomic_DNA"/>
</dbReference>
<name>A0A9D2EMF7_9FIRM</name>
<dbReference type="GO" id="GO:0016887">
    <property type="term" value="F:ATP hydrolysis activity"/>
    <property type="evidence" value="ECO:0007669"/>
    <property type="project" value="InterPro"/>
</dbReference>
<evidence type="ECO:0000256" key="1">
    <source>
        <dbReference type="ARBA" id="ARBA00005417"/>
    </source>
</evidence>
<dbReference type="PROSITE" id="PS50893">
    <property type="entry name" value="ABC_TRANSPORTER_2"/>
    <property type="match status" value="1"/>
</dbReference>
<dbReference type="PROSITE" id="PS00211">
    <property type="entry name" value="ABC_TRANSPORTER_1"/>
    <property type="match status" value="1"/>
</dbReference>
<comment type="caution">
    <text evidence="6">The sequence shown here is derived from an EMBL/GenBank/DDBJ whole genome shotgun (WGS) entry which is preliminary data.</text>
</comment>
<gene>
    <name evidence="6" type="ORF">H9968_08265</name>
</gene>
<protein>
    <submittedName>
        <fullName evidence="6">Metal ABC transporter ATP-binding protein</fullName>
    </submittedName>
</protein>
<dbReference type="Proteomes" id="UP000824049">
    <property type="component" value="Unassembled WGS sequence"/>
</dbReference>
<reference evidence="6" key="1">
    <citation type="journal article" date="2021" name="PeerJ">
        <title>Extensive microbial diversity within the chicken gut microbiome revealed by metagenomics and culture.</title>
        <authorList>
            <person name="Gilroy R."/>
            <person name="Ravi A."/>
            <person name="Getino M."/>
            <person name="Pursley I."/>
            <person name="Horton D.L."/>
            <person name="Alikhan N.F."/>
            <person name="Baker D."/>
            <person name="Gharbi K."/>
            <person name="Hall N."/>
            <person name="Watson M."/>
            <person name="Adriaenssens E.M."/>
            <person name="Foster-Nyarko E."/>
            <person name="Jarju S."/>
            <person name="Secka A."/>
            <person name="Antonio M."/>
            <person name="Oren A."/>
            <person name="Chaudhuri R.R."/>
            <person name="La Ragione R."/>
            <person name="Hildebrand F."/>
            <person name="Pallen M.J."/>
        </authorList>
    </citation>
    <scope>NUCLEOTIDE SEQUENCE</scope>
    <source>
        <strain evidence="6">CHK179-28034</strain>
    </source>
</reference>
<keyword evidence="3" id="KW-0547">Nucleotide-binding</keyword>
<evidence type="ECO:0000256" key="3">
    <source>
        <dbReference type="ARBA" id="ARBA00022741"/>
    </source>
</evidence>
<dbReference type="InterPro" id="IPR017871">
    <property type="entry name" value="ABC_transporter-like_CS"/>
</dbReference>
<dbReference type="InterPro" id="IPR027417">
    <property type="entry name" value="P-loop_NTPase"/>
</dbReference>
<comment type="similarity">
    <text evidence="1">Belongs to the ABC transporter superfamily.</text>
</comment>